<dbReference type="Gene3D" id="2.40.10.10">
    <property type="entry name" value="Trypsin-like serine proteases"/>
    <property type="match status" value="2"/>
</dbReference>
<evidence type="ECO:0000313" key="5">
    <source>
        <dbReference type="Proteomes" id="UP001218788"/>
    </source>
</evidence>
<keyword evidence="5" id="KW-1185">Reference proteome</keyword>
<dbReference type="EMBL" id="JAQQXP010000001">
    <property type="protein sequence ID" value="MDC8830349.1"/>
    <property type="molecule type" value="Genomic_DNA"/>
</dbReference>
<dbReference type="InterPro" id="IPR051201">
    <property type="entry name" value="Chloro_Bact_Ser_Proteases"/>
</dbReference>
<comment type="caution">
    <text evidence="4">The sequence shown here is derived from an EMBL/GenBank/DDBJ whole genome shotgun (WGS) entry which is preliminary data.</text>
</comment>
<evidence type="ECO:0000256" key="1">
    <source>
        <dbReference type="ARBA" id="ARBA00010541"/>
    </source>
</evidence>
<accession>A0ABT5L1R1</accession>
<reference evidence="4 5" key="1">
    <citation type="submission" date="2022-10" db="EMBL/GenBank/DDBJ databases">
        <title>Alteromonas sp. chi3 Genome sequencing.</title>
        <authorList>
            <person name="Park S."/>
        </authorList>
    </citation>
    <scope>NUCLEOTIDE SEQUENCE [LARGE SCALE GENOMIC DNA]</scope>
    <source>
        <strain evidence="5">chi3</strain>
    </source>
</reference>
<dbReference type="Pfam" id="PF13365">
    <property type="entry name" value="Trypsin_2"/>
    <property type="match status" value="1"/>
</dbReference>
<evidence type="ECO:0000256" key="2">
    <source>
        <dbReference type="ARBA" id="ARBA00022670"/>
    </source>
</evidence>
<dbReference type="RefSeq" id="WP_273639122.1">
    <property type="nucleotide sequence ID" value="NZ_JAQQXP010000001.1"/>
</dbReference>
<sequence length="226" mass="23693">MNSVKQISKSVGAIGLYTPLEARAPAILGTGFVVGNGEYAITNHHVVDKPLNPEIVQHYVFMSGVGQQVNIVKAEVIRIDPVHDLALLKLAEHLPPVSLGSNELLPPGTDIAFTGFPIGAVLGLFPATHKGIISAITPDAIPARGADQLSTEMLKRLGASQLIYQLDATAYPGNSGSPVFLPESGAVVGVINKVIVKDTKESALSSPSGISYAVPVEHVLKLIPED</sequence>
<dbReference type="PANTHER" id="PTHR43343">
    <property type="entry name" value="PEPTIDASE S12"/>
    <property type="match status" value="1"/>
</dbReference>
<gene>
    <name evidence="4" type="ORF">OIK42_06175</name>
</gene>
<comment type="similarity">
    <text evidence="1">Belongs to the peptidase S1C family.</text>
</comment>
<evidence type="ECO:0000313" key="4">
    <source>
        <dbReference type="EMBL" id="MDC8830349.1"/>
    </source>
</evidence>
<name>A0ABT5L1R1_9ALTE</name>
<dbReference type="GO" id="GO:0008233">
    <property type="term" value="F:peptidase activity"/>
    <property type="evidence" value="ECO:0007669"/>
    <property type="project" value="UniProtKB-KW"/>
</dbReference>
<dbReference type="Proteomes" id="UP001218788">
    <property type="component" value="Unassembled WGS sequence"/>
</dbReference>
<proteinExistence type="inferred from homology"/>
<dbReference type="PANTHER" id="PTHR43343:SF3">
    <property type="entry name" value="PROTEASE DO-LIKE 8, CHLOROPLASTIC"/>
    <property type="match status" value="1"/>
</dbReference>
<dbReference type="InterPro" id="IPR009003">
    <property type="entry name" value="Peptidase_S1_PA"/>
</dbReference>
<protein>
    <submittedName>
        <fullName evidence="4">Serine protease</fullName>
    </submittedName>
</protein>
<keyword evidence="2 4" id="KW-0645">Protease</keyword>
<keyword evidence="3" id="KW-0378">Hydrolase</keyword>
<dbReference type="SUPFAM" id="SSF50494">
    <property type="entry name" value="Trypsin-like serine proteases"/>
    <property type="match status" value="1"/>
</dbReference>
<evidence type="ECO:0000256" key="3">
    <source>
        <dbReference type="ARBA" id="ARBA00022801"/>
    </source>
</evidence>
<organism evidence="4 5">
    <name type="scientific">Alteromonas gilva</name>
    <dbReference type="NCBI Taxonomy" id="2987522"/>
    <lineage>
        <taxon>Bacteria</taxon>
        <taxon>Pseudomonadati</taxon>
        <taxon>Pseudomonadota</taxon>
        <taxon>Gammaproteobacteria</taxon>
        <taxon>Alteromonadales</taxon>
        <taxon>Alteromonadaceae</taxon>
        <taxon>Alteromonas/Salinimonas group</taxon>
        <taxon>Alteromonas</taxon>
    </lineage>
</organism>
<dbReference type="InterPro" id="IPR043504">
    <property type="entry name" value="Peptidase_S1_PA_chymotrypsin"/>
</dbReference>
<dbReference type="GO" id="GO:0006508">
    <property type="term" value="P:proteolysis"/>
    <property type="evidence" value="ECO:0007669"/>
    <property type="project" value="UniProtKB-KW"/>
</dbReference>